<dbReference type="InterPro" id="IPR001258">
    <property type="entry name" value="NHL_repeat"/>
</dbReference>
<dbReference type="GO" id="GO:0070513">
    <property type="term" value="F:death domain binding"/>
    <property type="evidence" value="ECO:0007669"/>
    <property type="project" value="InterPro"/>
</dbReference>
<dbReference type="eggNOG" id="KOG2177">
    <property type="taxonomic scope" value="Eukaryota"/>
</dbReference>
<proteinExistence type="inferred from homology"/>
<evidence type="ECO:0000313" key="9">
    <source>
        <dbReference type="Proteomes" id="UP000001554"/>
    </source>
</evidence>
<evidence type="ECO:0000259" key="6">
    <source>
        <dbReference type="PROSITE" id="PS50119"/>
    </source>
</evidence>
<evidence type="ECO:0000256" key="5">
    <source>
        <dbReference type="SAM" id="MobiDB-lite"/>
    </source>
</evidence>
<keyword evidence="2" id="KW-0677">Repeat</keyword>
<dbReference type="PROSITE" id="PS51125">
    <property type="entry name" value="NHL"/>
    <property type="match status" value="2"/>
</dbReference>
<dbReference type="Proteomes" id="UP000001554">
    <property type="component" value="Chromosome 13"/>
</dbReference>
<dbReference type="InterPro" id="IPR011029">
    <property type="entry name" value="DEATH-like_dom_sf"/>
</dbReference>
<evidence type="ECO:0000313" key="8">
    <source>
        <dbReference type="EMBL" id="EEN61031.1"/>
    </source>
</evidence>
<dbReference type="SMART" id="SM00336">
    <property type="entry name" value="BBOX"/>
    <property type="match status" value="1"/>
</dbReference>
<dbReference type="SUPFAM" id="SSF101898">
    <property type="entry name" value="NHL repeat"/>
    <property type="match status" value="1"/>
</dbReference>
<dbReference type="PANTHER" id="PTHR15034:SF5">
    <property type="entry name" value="DEATH DOMAIN-CONTAINING PROTEIN CRADD"/>
    <property type="match status" value="1"/>
</dbReference>
<sequence length="578" mass="64149">MSAESTLLTANREELVKNIRFVEPFLDKLLQTNQLTGEECEVVRSGRTPQDRARALIGLVGTKGQEAFGHFRHALKETNPELEDTLHRCAKHNLHLKLYCEECGAMLCRSCRSEDHKDHRCTSLVAEGDALRREFTAFKRENRKILIEHNKEVNSYNVANMRREANKRAEALKEKLCAKIDEERRWFLKQVDDGCHAKGVSSIADSESVAGSEISFSSAAKENKESNDTEDDGACVTDDQTTLCDDLQTAHLEEESLDLLEDVFLPFDDNTRIHIKASKKFPTADFLHSFGGTGTEKGQFIAPMGLTICPRNRIIIADTGNDRVQLFDIDGKWQKAIYVGKHRTAAPRYPTAVACRSFCSPGDVLVTCPLTGELLQFGLNGNTDTRGLARIHVKSCNGVVVLDRGNTVVISEDRHNTIATYTRAKFSSGSVRYVKTKTHNILNGPFCEPRNINTDGLSNVYVSDIGDSTVKLLDKNGDLEGIIGKDILEYPTGVCVDKSGNVIVADAEKNTLEIFASDGHHLDTLIPENEGMKAPWEIALTPDQTKLVVVDGGNHRVVVYRYNQAGDEGVLTNKDIRD</sequence>
<dbReference type="PROSITE" id="PS50209">
    <property type="entry name" value="CARD"/>
    <property type="match status" value="1"/>
</dbReference>
<dbReference type="GO" id="GO:0002020">
    <property type="term" value="F:protease binding"/>
    <property type="evidence" value="ECO:0007669"/>
    <property type="project" value="InterPro"/>
</dbReference>
<evidence type="ECO:0000256" key="4">
    <source>
        <dbReference type="PROSITE-ProRule" id="PRU00504"/>
    </source>
</evidence>
<protein>
    <submittedName>
        <fullName evidence="10">Uncharacterized protein LOC118428647</fullName>
    </submittedName>
</protein>
<dbReference type="InterPro" id="IPR001315">
    <property type="entry name" value="CARD"/>
</dbReference>
<organism>
    <name type="scientific">Branchiostoma floridae</name>
    <name type="common">Florida lancelet</name>
    <name type="synonym">Amphioxus</name>
    <dbReference type="NCBI Taxonomy" id="7739"/>
    <lineage>
        <taxon>Eukaryota</taxon>
        <taxon>Metazoa</taxon>
        <taxon>Chordata</taxon>
        <taxon>Cephalochordata</taxon>
        <taxon>Leptocardii</taxon>
        <taxon>Amphioxiformes</taxon>
        <taxon>Branchiostomatidae</taxon>
        <taxon>Branchiostoma</taxon>
    </lineage>
</organism>
<evidence type="ECO:0000256" key="3">
    <source>
        <dbReference type="PROSITE-ProRule" id="PRU00024"/>
    </source>
</evidence>
<evidence type="ECO:0000256" key="2">
    <source>
        <dbReference type="ARBA" id="ARBA00022737"/>
    </source>
</evidence>
<reference evidence="9" key="2">
    <citation type="journal article" date="2020" name="Nat. Ecol. Evol.">
        <title>Deeply conserved synteny resolves early events in vertebrate evolution.</title>
        <authorList>
            <person name="Simakov O."/>
            <person name="Marletaz F."/>
            <person name="Yue J.X."/>
            <person name="O'Connell B."/>
            <person name="Jenkins J."/>
            <person name="Brandt A."/>
            <person name="Calef R."/>
            <person name="Tung C.H."/>
            <person name="Huang T.K."/>
            <person name="Schmutz J."/>
            <person name="Satoh N."/>
            <person name="Yu J.K."/>
            <person name="Putnam N.H."/>
            <person name="Green R.E."/>
            <person name="Rokhsar D.S."/>
        </authorList>
    </citation>
    <scope>NUCLEOTIDE SEQUENCE [LARGE SCALE GENOMIC DNA]</scope>
    <source>
        <strain evidence="9">S238N-H82</strain>
    </source>
</reference>
<dbReference type="KEGG" id="bfo:118428647"/>
<dbReference type="RefSeq" id="XP_035694649.1">
    <property type="nucleotide sequence ID" value="XM_035838756.1"/>
</dbReference>
<dbReference type="Pfam" id="PF00619">
    <property type="entry name" value="CARD"/>
    <property type="match status" value="1"/>
</dbReference>
<keyword evidence="3" id="KW-0479">Metal-binding</keyword>
<dbReference type="AlphaFoldDB" id="C3YF29"/>
<dbReference type="PANTHER" id="PTHR15034">
    <property type="entry name" value="DEATH DOMAIN-CONTAINING PROTEIN CRADD"/>
    <property type="match status" value="1"/>
</dbReference>
<keyword evidence="3" id="KW-0863">Zinc-finger</keyword>
<dbReference type="GO" id="GO:2001235">
    <property type="term" value="P:positive regulation of apoptotic signaling pathway"/>
    <property type="evidence" value="ECO:0000318"/>
    <property type="project" value="GO_Central"/>
</dbReference>
<evidence type="ECO:0000256" key="1">
    <source>
        <dbReference type="ARBA" id="ARBA00008518"/>
    </source>
</evidence>
<dbReference type="GeneID" id="118428647"/>
<dbReference type="SUPFAM" id="SSF47986">
    <property type="entry name" value="DEATH domain"/>
    <property type="match status" value="1"/>
</dbReference>
<dbReference type="CDD" id="cd01671">
    <property type="entry name" value="CARD"/>
    <property type="match status" value="1"/>
</dbReference>
<evidence type="ECO:0000313" key="10">
    <source>
        <dbReference type="RefSeq" id="XP_035694649.1"/>
    </source>
</evidence>
<dbReference type="InterPro" id="IPR000315">
    <property type="entry name" value="Znf_B-box"/>
</dbReference>
<feature type="domain" description="CARD" evidence="7">
    <location>
        <begin position="1"/>
        <end position="90"/>
    </location>
</feature>
<reference evidence="10" key="3">
    <citation type="submission" date="2025-04" db="UniProtKB">
        <authorList>
            <consortium name="RefSeq"/>
        </authorList>
    </citation>
    <scope>IDENTIFICATION</scope>
    <source>
        <strain evidence="10">S238N-H82</strain>
        <tissue evidence="10">Testes</tissue>
    </source>
</reference>
<dbReference type="OrthoDB" id="342730at2759"/>
<keyword evidence="3" id="KW-0862">Zinc</keyword>
<accession>C3YF29</accession>
<keyword evidence="9" id="KW-1185">Reference proteome</keyword>
<feature type="repeat" description="NHL" evidence="4">
    <location>
        <begin position="287"/>
        <end position="330"/>
    </location>
</feature>
<reference evidence="8" key="1">
    <citation type="journal article" date="2008" name="Nature">
        <title>The amphioxus genome and the evolution of the chordate karyotype.</title>
        <authorList>
            <consortium name="US DOE Joint Genome Institute (JGI-PGF)"/>
            <person name="Putnam N.H."/>
            <person name="Butts T."/>
            <person name="Ferrier D.E.K."/>
            <person name="Furlong R.F."/>
            <person name="Hellsten U."/>
            <person name="Kawashima T."/>
            <person name="Robinson-Rechavi M."/>
            <person name="Shoguchi E."/>
            <person name="Terry A."/>
            <person name="Yu J.-K."/>
            <person name="Benito-Gutierrez E.L."/>
            <person name="Dubchak I."/>
            <person name="Garcia-Fernandez J."/>
            <person name="Gibson-Brown J.J."/>
            <person name="Grigoriev I.V."/>
            <person name="Horton A.C."/>
            <person name="de Jong P.J."/>
            <person name="Jurka J."/>
            <person name="Kapitonov V.V."/>
            <person name="Kohara Y."/>
            <person name="Kuroki Y."/>
            <person name="Lindquist E."/>
            <person name="Lucas S."/>
            <person name="Osoegawa K."/>
            <person name="Pennacchio L.A."/>
            <person name="Salamov A.A."/>
            <person name="Satou Y."/>
            <person name="Sauka-Spengler T."/>
            <person name="Schmutz J."/>
            <person name="Shin-I T."/>
            <person name="Toyoda A."/>
            <person name="Bronner-Fraser M."/>
            <person name="Fujiyama A."/>
            <person name="Holland L.Z."/>
            <person name="Holland P.W.H."/>
            <person name="Satoh N."/>
            <person name="Rokhsar D.S."/>
        </authorList>
    </citation>
    <scope>NUCLEOTIDE SEQUENCE [LARGE SCALE GENOMIC DNA]</scope>
    <source>
        <strain evidence="8">S238N-H82</strain>
        <tissue evidence="8">Testes</tissue>
    </source>
</reference>
<dbReference type="GO" id="GO:0008270">
    <property type="term" value="F:zinc ion binding"/>
    <property type="evidence" value="ECO:0007669"/>
    <property type="project" value="UniProtKB-KW"/>
</dbReference>
<dbReference type="OMA" id="CEPRNIN"/>
<gene>
    <name evidence="10" type="primary">LOC118428647</name>
    <name evidence="8" type="ORF">BRAFLDRAFT_85162</name>
</gene>
<comment type="similarity">
    <text evidence="1">Belongs to the TRIM/RBCC family.</text>
</comment>
<feature type="region of interest" description="Disordered" evidence="5">
    <location>
        <begin position="214"/>
        <end position="234"/>
    </location>
</feature>
<evidence type="ECO:0000259" key="7">
    <source>
        <dbReference type="PROSITE" id="PS50209"/>
    </source>
</evidence>
<dbReference type="Gene3D" id="3.30.160.60">
    <property type="entry name" value="Classic Zinc Finger"/>
    <property type="match status" value="1"/>
</dbReference>
<dbReference type="CDD" id="cd05819">
    <property type="entry name" value="NHL"/>
    <property type="match status" value="1"/>
</dbReference>
<feature type="domain" description="B box-type" evidence="6">
    <location>
        <begin position="84"/>
        <end position="124"/>
    </location>
</feature>
<dbReference type="EMBL" id="GG666508">
    <property type="protein sequence ID" value="EEN61031.1"/>
    <property type="molecule type" value="Genomic_DNA"/>
</dbReference>
<dbReference type="Gene3D" id="1.10.533.10">
    <property type="entry name" value="Death Domain, Fas"/>
    <property type="match status" value="1"/>
</dbReference>
<dbReference type="GO" id="GO:0005737">
    <property type="term" value="C:cytoplasm"/>
    <property type="evidence" value="ECO:0000318"/>
    <property type="project" value="GO_Central"/>
</dbReference>
<feature type="repeat" description="NHL" evidence="4">
    <location>
        <begin position="481"/>
        <end position="518"/>
    </location>
</feature>
<dbReference type="Gene3D" id="2.120.10.30">
    <property type="entry name" value="TolB, C-terminal domain"/>
    <property type="match status" value="1"/>
</dbReference>
<dbReference type="SUPFAM" id="SSF57845">
    <property type="entry name" value="B-box zinc-binding domain"/>
    <property type="match status" value="1"/>
</dbReference>
<dbReference type="InterPro" id="IPR011042">
    <property type="entry name" value="6-blade_b-propeller_TolB-like"/>
</dbReference>
<dbReference type="Pfam" id="PF01436">
    <property type="entry name" value="NHL"/>
    <property type="match status" value="1"/>
</dbReference>
<dbReference type="InParanoid" id="C3YF29"/>
<name>C3YF29_BRAFL</name>
<dbReference type="PROSITE" id="PS50119">
    <property type="entry name" value="ZF_BBOX"/>
    <property type="match status" value="1"/>
</dbReference>
<dbReference type="InterPro" id="IPR037939">
    <property type="entry name" value="CRADD"/>
</dbReference>